<keyword evidence="2" id="KW-1185">Reference proteome</keyword>
<protein>
    <submittedName>
        <fullName evidence="1">Uncharacterized protein</fullName>
    </submittedName>
</protein>
<evidence type="ECO:0000313" key="1">
    <source>
        <dbReference type="EMBL" id="EPY33711.1"/>
    </source>
</evidence>
<gene>
    <name evidence="1" type="ORF">STCU_02055</name>
</gene>
<dbReference type="Proteomes" id="UP000015354">
    <property type="component" value="Unassembled WGS sequence"/>
</dbReference>
<sequence length="288" mass="32688">MSHVIRSFSRVCGLILAGHATVTAGLLATSLCLRDPCEDAHWGYSTPVCIRRPNWHVWRSSFYQISVLNSMERRCLESWLRVMALDVPALVKEISPYVMTCDSLALLEGLNELRDGVYALSFLLYEVKPHVLEVRRERMDKGNITYLHVKLRLEVRLRLPLTDYTFTAFRLPSLVVLQIQKEKLSDYTSDHLCVTAAEHNWFNGRIWSTQTGSFASPWGDIGDLMRRYNGFMMSTLVTKKVTLGTDSELILSKAKLLSEQIRLLAGRAGQWSSGLVAVSTRMNRVSCT</sequence>
<reference evidence="1 2" key="1">
    <citation type="journal article" date="2013" name="PLoS ONE">
        <title>Predicting the Proteins of Angomonas deanei, Strigomonas culicis and Their Respective Endosymbionts Reveals New Aspects of the Trypanosomatidae Family.</title>
        <authorList>
            <person name="Motta M.C."/>
            <person name="Martins A.C."/>
            <person name="de Souza S.S."/>
            <person name="Catta-Preta C.M."/>
            <person name="Silva R."/>
            <person name="Klein C.C."/>
            <person name="de Almeida L.G."/>
            <person name="de Lima Cunha O."/>
            <person name="Ciapina L.P."/>
            <person name="Brocchi M."/>
            <person name="Colabardini A.C."/>
            <person name="de Araujo Lima B."/>
            <person name="Machado C.R."/>
            <person name="de Almeida Soares C.M."/>
            <person name="Probst C.M."/>
            <person name="de Menezes C.B."/>
            <person name="Thompson C.E."/>
            <person name="Bartholomeu D.C."/>
            <person name="Gradia D.F."/>
            <person name="Pavoni D.P."/>
            <person name="Grisard E.C."/>
            <person name="Fantinatti-Garboggini F."/>
            <person name="Marchini F.K."/>
            <person name="Rodrigues-Luiz G.F."/>
            <person name="Wagner G."/>
            <person name="Goldman G.H."/>
            <person name="Fietto J.L."/>
            <person name="Elias M.C."/>
            <person name="Goldman M.H."/>
            <person name="Sagot M.F."/>
            <person name="Pereira M."/>
            <person name="Stoco P.H."/>
            <person name="de Mendonca-Neto R.P."/>
            <person name="Teixeira S.M."/>
            <person name="Maciel T.E."/>
            <person name="de Oliveira Mendes T.A."/>
            <person name="Urmenyi T.P."/>
            <person name="de Souza W."/>
            <person name="Schenkman S."/>
            <person name="de Vasconcelos A.T."/>
        </authorList>
    </citation>
    <scope>NUCLEOTIDE SEQUENCE [LARGE SCALE GENOMIC DNA]</scope>
</reference>
<evidence type="ECO:0000313" key="2">
    <source>
        <dbReference type="Proteomes" id="UP000015354"/>
    </source>
</evidence>
<proteinExistence type="predicted"/>
<dbReference type="EMBL" id="ATMH01002055">
    <property type="protein sequence ID" value="EPY33711.1"/>
    <property type="molecule type" value="Genomic_DNA"/>
</dbReference>
<accession>S9W2Z1</accession>
<name>S9W2Z1_9TRYP</name>
<dbReference type="AlphaFoldDB" id="S9W2Z1"/>
<dbReference type="OrthoDB" id="269997at2759"/>
<comment type="caution">
    <text evidence="1">The sequence shown here is derived from an EMBL/GenBank/DDBJ whole genome shotgun (WGS) entry which is preliminary data.</text>
</comment>
<organism evidence="1 2">
    <name type="scientific">Strigomonas culicis</name>
    <dbReference type="NCBI Taxonomy" id="28005"/>
    <lineage>
        <taxon>Eukaryota</taxon>
        <taxon>Discoba</taxon>
        <taxon>Euglenozoa</taxon>
        <taxon>Kinetoplastea</taxon>
        <taxon>Metakinetoplastina</taxon>
        <taxon>Trypanosomatida</taxon>
        <taxon>Trypanosomatidae</taxon>
        <taxon>Strigomonadinae</taxon>
        <taxon>Strigomonas</taxon>
    </lineage>
</organism>